<sequence>MGLKDLAIIAIADTRIHHHPEVEPNPPLTKSQMKAKKLKTYPKLEDTVFLAYIPDDLPCGLLSGELTLYGMDIRWVNLADRIAHIPGVRNKSYFRDYEQLLDAMRVDGKRVLEPAKLKHHDHRHQNHQTGKRHNAPSTKKRNALMRQRHTERLLETPDEFNIGLTAKCVKPVCKNLEGEGVMVFNEDVPSGLDAQMHAFCEEVGIDVHQLNDAAVRQRLFDHLAEHWGAKDAHEIAILRSFEGHYYFLRANRDILVTARDDGSTLVHYFHQSPPNMLNANHCGLVFWRLNDVGDNIEPNAAPGEGTKRDGRGANGMKKELRSVGMLNVFTEKNRKKACQYALDMKRYRFQKVQYDRRQRQLRYSGSLHDQHQISYKHGQTGDDYPQHYPPYDTGFDPYYGYSDDYYPMQMDPYYDDHHTYSQPNQFRQHPFEPEQAPYQHQFFAPVFNHTYEFDTQHSTYDAPTHIPQSNIPTGFAPPHIPTTGLAPPNVTTQTPLLLFDPSARTQLMEIPEEPCLPELTVETVMHSLQIFAWPLGFWKDNMSDPRPTKCEKVEWGRLKWMYGMECVQEMFRNVGSNFERRYTRLYRLYEKVFVMSFFYMFLMAEDEAELEWLWFLFNYLPRPWACWMPQTRWSTPHRDNFDVRNGLCWIYCWSIPFFKEYCGRGKFEVPALGLTIPFKAGDIIALRSYLLDHFVSACEPGRGCSVFFTHNDLFEWVAMQIGKGWTQNLVEKLEGTGIFRRCPGLRVWAEKAQWCTIDVRNYLVKQHYSFAEGKVKVAEEVSNMRMPPRIHVELK</sequence>
<name>A0AAD5SIU6_9FUNG</name>
<dbReference type="Gene3D" id="3.60.130.30">
    <property type="match status" value="1"/>
</dbReference>
<gene>
    <name evidence="2" type="ORF">HK097_010523</name>
</gene>
<evidence type="ECO:0000256" key="1">
    <source>
        <dbReference type="SAM" id="MobiDB-lite"/>
    </source>
</evidence>
<evidence type="ECO:0000313" key="3">
    <source>
        <dbReference type="Proteomes" id="UP001212841"/>
    </source>
</evidence>
<organism evidence="2 3">
    <name type="scientific">Rhizophlyctis rosea</name>
    <dbReference type="NCBI Taxonomy" id="64517"/>
    <lineage>
        <taxon>Eukaryota</taxon>
        <taxon>Fungi</taxon>
        <taxon>Fungi incertae sedis</taxon>
        <taxon>Chytridiomycota</taxon>
        <taxon>Chytridiomycota incertae sedis</taxon>
        <taxon>Chytridiomycetes</taxon>
        <taxon>Rhizophlyctidales</taxon>
        <taxon>Rhizophlyctidaceae</taxon>
        <taxon>Rhizophlyctis</taxon>
    </lineage>
</organism>
<proteinExistence type="predicted"/>
<accession>A0AAD5SIU6</accession>
<keyword evidence="3" id="KW-1185">Reference proteome</keyword>
<feature type="region of interest" description="Disordered" evidence="1">
    <location>
        <begin position="117"/>
        <end position="139"/>
    </location>
</feature>
<comment type="caution">
    <text evidence="2">The sequence shown here is derived from an EMBL/GenBank/DDBJ whole genome shotgun (WGS) entry which is preliminary data.</text>
</comment>
<dbReference type="Proteomes" id="UP001212841">
    <property type="component" value="Unassembled WGS sequence"/>
</dbReference>
<dbReference type="EMBL" id="JADGJD010000079">
    <property type="protein sequence ID" value="KAJ3055429.1"/>
    <property type="molecule type" value="Genomic_DNA"/>
</dbReference>
<protein>
    <submittedName>
        <fullName evidence="2">Uncharacterized protein</fullName>
    </submittedName>
</protein>
<evidence type="ECO:0000313" key="2">
    <source>
        <dbReference type="EMBL" id="KAJ3055429.1"/>
    </source>
</evidence>
<dbReference type="AlphaFoldDB" id="A0AAD5SIU6"/>
<reference evidence="2" key="1">
    <citation type="submission" date="2020-05" db="EMBL/GenBank/DDBJ databases">
        <title>Phylogenomic resolution of chytrid fungi.</title>
        <authorList>
            <person name="Stajich J.E."/>
            <person name="Amses K."/>
            <person name="Simmons R."/>
            <person name="Seto K."/>
            <person name="Myers J."/>
            <person name="Bonds A."/>
            <person name="Quandt C.A."/>
            <person name="Barry K."/>
            <person name="Liu P."/>
            <person name="Grigoriev I."/>
            <person name="Longcore J.E."/>
            <person name="James T.Y."/>
        </authorList>
    </citation>
    <scope>NUCLEOTIDE SEQUENCE</scope>
    <source>
        <strain evidence="2">JEL0318</strain>
    </source>
</reference>